<evidence type="ECO:0000256" key="18">
    <source>
        <dbReference type="RuleBase" id="RU362117"/>
    </source>
</evidence>
<evidence type="ECO:0000256" key="3">
    <source>
        <dbReference type="ARBA" id="ARBA00013531"/>
    </source>
</evidence>
<feature type="transmembrane region" description="Helical" evidence="18">
    <location>
        <begin position="78"/>
        <end position="99"/>
    </location>
</feature>
<comment type="subcellular location">
    <subcellularLocation>
        <location evidence="2">Mitochondrion inner membrane</location>
        <topology evidence="2">Multi-pass membrane protein</topology>
    </subcellularLocation>
</comment>
<keyword evidence="4 18" id="KW-0813">Transport</keyword>
<dbReference type="InterPro" id="IPR005797">
    <property type="entry name" value="Cyt_b/b6_N"/>
</dbReference>
<keyword evidence="9" id="KW-0999">Mitochondrion inner membrane</keyword>
<dbReference type="InterPro" id="IPR036150">
    <property type="entry name" value="Cyt_b/b6_C_sf"/>
</dbReference>
<feature type="transmembrane region" description="Helical" evidence="18">
    <location>
        <begin position="141"/>
        <end position="159"/>
    </location>
</feature>
<dbReference type="SUPFAM" id="SSF81648">
    <property type="entry name" value="a domain/subunit of cytochrome bc1 complex (Ubiquinol-cytochrome c reductase)"/>
    <property type="match status" value="1"/>
</dbReference>
<evidence type="ECO:0000256" key="16">
    <source>
        <dbReference type="PIRSR" id="PIRSR038885-1"/>
    </source>
</evidence>
<evidence type="ECO:0000256" key="5">
    <source>
        <dbReference type="ARBA" id="ARBA00022617"/>
    </source>
</evidence>
<dbReference type="InterPro" id="IPR048260">
    <property type="entry name" value="Cytochrome_b_C_euk/bac"/>
</dbReference>
<evidence type="ECO:0000256" key="17">
    <source>
        <dbReference type="PIRSR" id="PIRSR038885-2"/>
    </source>
</evidence>
<dbReference type="GO" id="GO:0016491">
    <property type="term" value="F:oxidoreductase activity"/>
    <property type="evidence" value="ECO:0007669"/>
    <property type="project" value="UniProtKB-UniRule"/>
</dbReference>
<keyword evidence="7 18" id="KW-0812">Transmembrane</keyword>
<organism evidence="21">
    <name type="scientific">Scutopus ventrolineatus</name>
    <dbReference type="NCBI Taxonomy" id="52922"/>
    <lineage>
        <taxon>Eukaryota</taxon>
        <taxon>Metazoa</taxon>
        <taxon>Spiralia</taxon>
        <taxon>Lophotrochozoa</taxon>
        <taxon>Mollusca</taxon>
        <taxon>Aplacophora</taxon>
        <taxon>Caudofoveata</taxon>
        <taxon>Limifossorimorpha</taxon>
        <taxon>Limifossorida</taxon>
        <taxon>Scutopodidae</taxon>
        <taxon>Scutopus</taxon>
    </lineage>
</organism>
<dbReference type="CDD" id="cd00284">
    <property type="entry name" value="Cytochrome_b_N"/>
    <property type="match status" value="1"/>
</dbReference>
<feature type="binding site" description="axial binding residue" evidence="17">
    <location>
        <position position="84"/>
    </location>
    <ligand>
        <name>heme b</name>
        <dbReference type="ChEBI" id="CHEBI:60344"/>
        <label>b562</label>
    </ligand>
    <ligandPart>
        <name>Fe</name>
        <dbReference type="ChEBI" id="CHEBI:18248"/>
    </ligandPart>
</feature>
<dbReference type="GO" id="GO:0045275">
    <property type="term" value="C:respiratory chain complex III"/>
    <property type="evidence" value="ECO:0007669"/>
    <property type="project" value="InterPro"/>
</dbReference>
<evidence type="ECO:0000256" key="9">
    <source>
        <dbReference type="ARBA" id="ARBA00022792"/>
    </source>
</evidence>
<dbReference type="GO" id="GO:0006122">
    <property type="term" value="P:mitochondrial electron transport, ubiquinol to cytochrome c"/>
    <property type="evidence" value="ECO:0007669"/>
    <property type="project" value="TreeGrafter"/>
</dbReference>
<dbReference type="PIRSF" id="PIRSF038885">
    <property type="entry name" value="COB"/>
    <property type="match status" value="1"/>
</dbReference>
<dbReference type="Pfam" id="PF00033">
    <property type="entry name" value="Cytochrome_B"/>
    <property type="match status" value="1"/>
</dbReference>
<keyword evidence="5 17" id="KW-0349">Heme</keyword>
<sequence length="381" mass="43386">MFKPFRKNDPALNLLNKVMVDLPSPSSISLWWNLGSLLGLCLAIQIASGIFLSFHYCVSVDQSFDSVVHIVQEAMWGWTLRALHVNGGTCFFVCLYIHMGRGLYYGNYANFHTWASGVVLFILTMATAFLGYILPWGQMSFWGATVITSLFSAVPYIGSELVEWLWGGFSVGGPTLVRFYSLHFIVPFIIAGLTMIHLLYLHQGGSKNPLGLSSDVDKIPFHPYYSVKDILGFVFVLFFLIYLSFFYPYMLCEADNFLDANPLVTPTHIQPEWYFLFVYAILRAVPNKLGGVVALVSSLLIFFLVPYLHLGKFQGMSLYPLSQLLFWSFVGNFFLLTWIGARPVEDPYIFLGQVFSLYYFMFFFLNPIFQKVSDLTYQKSV</sequence>
<dbReference type="PANTHER" id="PTHR19271">
    <property type="entry name" value="CYTOCHROME B"/>
    <property type="match status" value="1"/>
</dbReference>
<feature type="binding site" evidence="16">
    <location>
        <position position="202"/>
    </location>
    <ligand>
        <name>a ubiquinone</name>
        <dbReference type="ChEBI" id="CHEBI:16389"/>
    </ligand>
</feature>
<evidence type="ECO:0000256" key="6">
    <source>
        <dbReference type="ARBA" id="ARBA00022660"/>
    </source>
</evidence>
<dbReference type="InterPro" id="IPR005798">
    <property type="entry name" value="Cyt_b/b6_C"/>
</dbReference>
<evidence type="ECO:0000256" key="12">
    <source>
        <dbReference type="ARBA" id="ARBA00023004"/>
    </source>
</evidence>
<evidence type="ECO:0000313" key="21">
    <source>
        <dbReference type="EMBL" id="AHI45700.1"/>
    </source>
</evidence>
<keyword evidence="15 18" id="KW-0472">Membrane</keyword>
<comment type="similarity">
    <text evidence="18">Belongs to the cytochrome b family.</text>
</comment>
<keyword evidence="8 17" id="KW-0479">Metal-binding</keyword>
<feature type="domain" description="Cytochrome b/b6 N-terminal region profile" evidence="19">
    <location>
        <begin position="2"/>
        <end position="210"/>
    </location>
</feature>
<feature type="transmembrane region" description="Helical" evidence="18">
    <location>
        <begin position="230"/>
        <end position="250"/>
    </location>
</feature>
<evidence type="ECO:0000256" key="2">
    <source>
        <dbReference type="ARBA" id="ARBA00004448"/>
    </source>
</evidence>
<feature type="transmembrane region" description="Helical" evidence="18">
    <location>
        <begin position="347"/>
        <end position="369"/>
    </location>
</feature>
<evidence type="ECO:0000256" key="11">
    <source>
        <dbReference type="ARBA" id="ARBA00022989"/>
    </source>
</evidence>
<feature type="transmembrane region" description="Helical" evidence="18">
    <location>
        <begin position="30"/>
        <end position="57"/>
    </location>
</feature>
<reference evidence="21" key="1">
    <citation type="journal article" date="2014" name="BMC Evol. Biol.">
        <title>The complete mitoc genome of Scutopus ventrolineatus (Mollusca: Chaetodermomorpha) supports the Aculifera hypothesis.</title>
        <authorList>
            <person name="Osca D."/>
            <person name="Irisarri I."/>
            <person name="Todt C."/>
            <person name="Grande C."/>
            <person name="Zardoya R."/>
        </authorList>
    </citation>
    <scope>NUCLEOTIDE SEQUENCE</scope>
</reference>
<evidence type="ECO:0000256" key="10">
    <source>
        <dbReference type="ARBA" id="ARBA00022982"/>
    </source>
</evidence>
<keyword evidence="11 18" id="KW-1133">Transmembrane helix</keyword>
<proteinExistence type="inferred from homology"/>
<keyword evidence="10 18" id="KW-0249">Electron transport</keyword>
<accession>A0A096XEB8</accession>
<dbReference type="CDD" id="cd00290">
    <property type="entry name" value="cytochrome_b_C"/>
    <property type="match status" value="1"/>
</dbReference>
<dbReference type="GO" id="GO:0005743">
    <property type="term" value="C:mitochondrial inner membrane"/>
    <property type="evidence" value="ECO:0007669"/>
    <property type="project" value="UniProtKB-SubCell"/>
</dbReference>
<comment type="function">
    <text evidence="1 18">Component of the ubiquinol-cytochrome c reductase complex (complex III or cytochrome b-c1 complex) that is part of the mitochondrial respiratory chain. The b-c1 complex mediates electron transfer from ubiquinol to cytochrome c. Contributes to the generation of a proton gradient across the mitochondrial membrane that is then used for ATP synthesis.</text>
</comment>
<evidence type="ECO:0000256" key="14">
    <source>
        <dbReference type="ARBA" id="ARBA00023128"/>
    </source>
</evidence>
<dbReference type="InterPro" id="IPR027387">
    <property type="entry name" value="Cytb/b6-like_sf"/>
</dbReference>
<keyword evidence="6 18" id="KW-0679">Respiratory chain</keyword>
<evidence type="ECO:0000256" key="15">
    <source>
        <dbReference type="ARBA" id="ARBA00023136"/>
    </source>
</evidence>
<dbReference type="EMBL" id="KC757645">
    <property type="protein sequence ID" value="AHI45700.1"/>
    <property type="molecule type" value="Genomic_DNA"/>
</dbReference>
<dbReference type="SUPFAM" id="SSF81342">
    <property type="entry name" value="Transmembrane di-heme cytochromes"/>
    <property type="match status" value="1"/>
</dbReference>
<dbReference type="PROSITE" id="PS51003">
    <property type="entry name" value="CYTB_CTER"/>
    <property type="match status" value="1"/>
</dbReference>
<feature type="transmembrane region" description="Helical" evidence="18">
    <location>
        <begin position="289"/>
        <end position="309"/>
    </location>
</feature>
<comment type="cofactor">
    <cofactor evidence="18">
        <name>heme b</name>
        <dbReference type="ChEBI" id="CHEBI:60344"/>
    </cofactor>
    <text evidence="18">Binds 2 heme groups non-covalently.</text>
</comment>
<feature type="transmembrane region" description="Helical" evidence="18">
    <location>
        <begin position="111"/>
        <end position="134"/>
    </location>
</feature>
<dbReference type="InterPro" id="IPR048259">
    <property type="entry name" value="Cytochrome_b_N_euk/bac"/>
</dbReference>
<evidence type="ECO:0000256" key="8">
    <source>
        <dbReference type="ARBA" id="ARBA00022723"/>
    </source>
</evidence>
<feature type="transmembrane region" description="Helical" evidence="18">
    <location>
        <begin position="179"/>
        <end position="201"/>
    </location>
</feature>
<feature type="binding site" description="axial binding residue" evidence="17">
    <location>
        <position position="183"/>
    </location>
    <ligand>
        <name>heme b</name>
        <dbReference type="ChEBI" id="CHEBI:60344"/>
        <label>b562</label>
    </ligand>
    <ligandPart>
        <name>Fe</name>
        <dbReference type="ChEBI" id="CHEBI:18248"/>
    </ligandPart>
</feature>
<feature type="binding site" description="axial binding residue" evidence="17">
    <location>
        <position position="197"/>
    </location>
    <ligand>
        <name>heme b</name>
        <dbReference type="ChEBI" id="CHEBI:60344"/>
        <label>b566</label>
    </ligand>
    <ligandPart>
        <name>Fe</name>
        <dbReference type="ChEBI" id="CHEBI:18248"/>
    </ligandPart>
</feature>
<dbReference type="InterPro" id="IPR030689">
    <property type="entry name" value="Cytochrome_b"/>
</dbReference>
<dbReference type="AlphaFoldDB" id="A0A096XEB8"/>
<evidence type="ECO:0000256" key="7">
    <source>
        <dbReference type="ARBA" id="ARBA00022692"/>
    </source>
</evidence>
<keyword evidence="13" id="KW-0830">Ubiquinone</keyword>
<comment type="cofactor">
    <cofactor evidence="17">
        <name>heme</name>
        <dbReference type="ChEBI" id="CHEBI:30413"/>
    </cofactor>
    <text evidence="17">Binds 2 heme groups non-covalently.</text>
</comment>
<keyword evidence="14 18" id="KW-0496">Mitochondrion</keyword>
<dbReference type="PANTHER" id="PTHR19271:SF16">
    <property type="entry name" value="CYTOCHROME B"/>
    <property type="match status" value="1"/>
</dbReference>
<dbReference type="Pfam" id="PF00032">
    <property type="entry name" value="Cytochrom_B_C"/>
    <property type="match status" value="1"/>
</dbReference>
<evidence type="ECO:0000256" key="13">
    <source>
        <dbReference type="ARBA" id="ARBA00023075"/>
    </source>
</evidence>
<feature type="transmembrane region" description="Helical" evidence="18">
    <location>
        <begin position="321"/>
        <end position="341"/>
    </location>
</feature>
<dbReference type="GO" id="GO:0046872">
    <property type="term" value="F:metal ion binding"/>
    <property type="evidence" value="ECO:0007669"/>
    <property type="project" value="UniProtKB-UniRule"/>
</dbReference>
<evidence type="ECO:0000259" key="20">
    <source>
        <dbReference type="PROSITE" id="PS51003"/>
    </source>
</evidence>
<geneLocation type="mitochondrion" evidence="21"/>
<feature type="binding site" description="axial binding residue" evidence="17">
    <location>
        <position position="98"/>
    </location>
    <ligand>
        <name>heme b</name>
        <dbReference type="ChEBI" id="CHEBI:60344"/>
        <label>b566</label>
    </ligand>
    <ligandPart>
        <name>Fe</name>
        <dbReference type="ChEBI" id="CHEBI:18248"/>
    </ligandPart>
</feature>
<evidence type="ECO:0000259" key="19">
    <source>
        <dbReference type="PROSITE" id="PS51002"/>
    </source>
</evidence>
<feature type="domain" description="Cytochrome b/b6 C-terminal region profile" evidence="20">
    <location>
        <begin position="211"/>
        <end position="381"/>
    </location>
</feature>
<protein>
    <recommendedName>
        <fullName evidence="3 18">Cytochrome b</fullName>
    </recommendedName>
</protein>
<name>A0A096XEB8_SCUVE</name>
<gene>
    <name evidence="21" type="primary">cob</name>
</gene>
<evidence type="ECO:0000256" key="4">
    <source>
        <dbReference type="ARBA" id="ARBA00022448"/>
    </source>
</evidence>
<evidence type="ECO:0000256" key="1">
    <source>
        <dbReference type="ARBA" id="ARBA00002566"/>
    </source>
</evidence>
<dbReference type="PROSITE" id="PS51002">
    <property type="entry name" value="CYTB_NTER"/>
    <property type="match status" value="1"/>
</dbReference>
<dbReference type="InterPro" id="IPR016174">
    <property type="entry name" value="Di-haem_cyt_TM"/>
</dbReference>
<keyword evidence="12 17" id="KW-0408">Iron</keyword>
<dbReference type="GO" id="GO:0008121">
    <property type="term" value="F:quinol-cytochrome-c reductase activity"/>
    <property type="evidence" value="ECO:0007669"/>
    <property type="project" value="InterPro"/>
</dbReference>
<dbReference type="Gene3D" id="1.20.810.10">
    <property type="entry name" value="Cytochrome Bc1 Complex, Chain C"/>
    <property type="match status" value="1"/>
</dbReference>